<accession>A0A9P8VYG9</accession>
<proteinExistence type="inferred from homology"/>
<keyword evidence="5 7" id="KW-1133">Transmembrane helix</keyword>
<dbReference type="InterPro" id="IPR027815">
    <property type="entry name" value="CSC1/OSCA1-like_cyt"/>
</dbReference>
<feature type="domain" description="CSC1/OSCA1-like N-terminal transmembrane" evidence="10">
    <location>
        <begin position="47"/>
        <end position="219"/>
    </location>
</feature>
<evidence type="ECO:0000256" key="2">
    <source>
        <dbReference type="ARBA" id="ARBA00007779"/>
    </source>
</evidence>
<feature type="transmembrane region" description="Helical" evidence="7">
    <location>
        <begin position="697"/>
        <end position="719"/>
    </location>
</feature>
<dbReference type="AlphaFoldDB" id="A0A9P8VYG9"/>
<name>A0A9P8VYG9_9HYPO</name>
<evidence type="ECO:0008006" key="14">
    <source>
        <dbReference type="Google" id="ProtNLM"/>
    </source>
</evidence>
<feature type="transmembrane region" description="Helical" evidence="7">
    <location>
        <begin position="869"/>
        <end position="886"/>
    </location>
</feature>
<organism evidence="12 13">
    <name type="scientific">Thelonectria olida</name>
    <dbReference type="NCBI Taxonomy" id="1576542"/>
    <lineage>
        <taxon>Eukaryota</taxon>
        <taxon>Fungi</taxon>
        <taxon>Dikarya</taxon>
        <taxon>Ascomycota</taxon>
        <taxon>Pezizomycotina</taxon>
        <taxon>Sordariomycetes</taxon>
        <taxon>Hypocreomycetidae</taxon>
        <taxon>Hypocreales</taxon>
        <taxon>Nectriaceae</taxon>
        <taxon>Thelonectria</taxon>
    </lineage>
</organism>
<comment type="subcellular location">
    <subcellularLocation>
        <location evidence="1">Membrane</location>
        <topology evidence="1">Multi-pass membrane protein</topology>
    </subcellularLocation>
</comment>
<keyword evidence="6 7" id="KW-0472">Membrane</keyword>
<evidence type="ECO:0000259" key="8">
    <source>
        <dbReference type="Pfam" id="PF02714"/>
    </source>
</evidence>
<protein>
    <recommendedName>
        <fullName evidence="14">DUF221-domain-containing protein</fullName>
    </recommendedName>
</protein>
<dbReference type="InterPro" id="IPR003864">
    <property type="entry name" value="CSC1/OSCA1-like_7TM"/>
</dbReference>
<dbReference type="InterPro" id="IPR022257">
    <property type="entry name" value="PHM7_ext"/>
</dbReference>
<feature type="domain" description="10TM putative phosphate transporter extracellular tail" evidence="9">
    <location>
        <begin position="996"/>
        <end position="1059"/>
    </location>
</feature>
<dbReference type="Pfam" id="PF02714">
    <property type="entry name" value="RSN1_7TM"/>
    <property type="match status" value="1"/>
</dbReference>
<feature type="transmembrane region" description="Helical" evidence="7">
    <location>
        <begin position="809"/>
        <end position="839"/>
    </location>
</feature>
<feature type="transmembrane region" description="Helical" evidence="7">
    <location>
        <begin position="48"/>
        <end position="69"/>
    </location>
</feature>
<feature type="transmembrane region" description="Helical" evidence="7">
    <location>
        <begin position="768"/>
        <end position="788"/>
    </location>
</feature>
<evidence type="ECO:0000259" key="11">
    <source>
        <dbReference type="Pfam" id="PF14703"/>
    </source>
</evidence>
<dbReference type="OrthoDB" id="5062217at2759"/>
<keyword evidence="13" id="KW-1185">Reference proteome</keyword>
<evidence type="ECO:0000256" key="4">
    <source>
        <dbReference type="ARBA" id="ARBA00022692"/>
    </source>
</evidence>
<dbReference type="PANTHER" id="PTHR13018:SF20">
    <property type="entry name" value="SPORULATION-SPECIFIC PROTEIN 75"/>
    <property type="match status" value="1"/>
</dbReference>
<evidence type="ECO:0000256" key="6">
    <source>
        <dbReference type="ARBA" id="ARBA00023136"/>
    </source>
</evidence>
<evidence type="ECO:0000259" key="9">
    <source>
        <dbReference type="Pfam" id="PF12621"/>
    </source>
</evidence>
<dbReference type="PANTHER" id="PTHR13018">
    <property type="entry name" value="PROBABLE MEMBRANE PROTEIN DUF221-RELATED"/>
    <property type="match status" value="1"/>
</dbReference>
<dbReference type="Pfam" id="PF12621">
    <property type="entry name" value="PHM7_ext"/>
    <property type="match status" value="1"/>
</dbReference>
<dbReference type="Pfam" id="PF13967">
    <property type="entry name" value="RSN1_TM"/>
    <property type="match status" value="1"/>
</dbReference>
<dbReference type="Proteomes" id="UP000777438">
    <property type="component" value="Unassembled WGS sequence"/>
</dbReference>
<keyword evidence="4 7" id="KW-0812">Transmembrane</keyword>
<evidence type="ECO:0000256" key="5">
    <source>
        <dbReference type="ARBA" id="ARBA00022989"/>
    </source>
</evidence>
<feature type="domain" description="CSC1/OSCA1-like cytosolic" evidence="11">
    <location>
        <begin position="483"/>
        <end position="591"/>
    </location>
</feature>
<evidence type="ECO:0000256" key="7">
    <source>
        <dbReference type="SAM" id="Phobius"/>
    </source>
</evidence>
<feature type="transmembrane region" description="Helical" evidence="7">
    <location>
        <begin position="600"/>
        <end position="623"/>
    </location>
</feature>
<evidence type="ECO:0000256" key="1">
    <source>
        <dbReference type="ARBA" id="ARBA00004141"/>
    </source>
</evidence>
<sequence>MESIWQNRASKASGSDAVSSANFASSTISSLKEPGAAQKAQGISVGSFLAALGSGSVIFLVQVSLFLLLRQRVPRIYLFADRRPMQPTKSYLAPDGRRVDPPPQGFFQLIARLWNVGDVQIIRECGLDAYFFLRYLKTLLVIFLPICGVVAPILTPLNFIGGKSQQVTLKSSAEDGLQVTGLDTLAWSNISPQNTGRYAAHLGMAVLAVAWTCVVFFFELRVYVKVHQDYLTSVHHRLRASATTILVCSIPSRWLSEDALRGLFDVFPGGVKNIWLNRDLSELLGKISYRDRIHMMLESAETALIRAAKRAQLQRIAAGTHEAREDFKVVDVAAGAKRSCHRLPLQSVTGGANSRIGGVLGTTNGFVHLKGQGNTTGTSHSRSTSTAAIQPQNTHFLLRANAVRTLLRDSSPLEQETTAWWQFWKTPTGSFPPPIPRGSHNVDHPSQPLWKRLRRKTNKVDGEQDPEYPKVPYPSPDQVDADASWKKYLRKKDRPTHRLSPFGITWLPGLPVFSQEVDTIRWCREHLDRLNREIEVDQSHPERFPLMNSAFIQFHRQVAAHMACQSEIYHLPQYMAPRMVEIAPQDVIWSNLALPWWEEWIRMTATIGIVFTMILLWSIPVAWTAVLGQLGQLVQNTQALLLLVENEAMANLLKVVSGVMPTILLTLLLVLVPLILNFLAELKGVKTGAQRTEFVQTFYFCFLFIQVFLVISIASFFAASLSQLLNNVRKLHNVNDLLDLLATNLPKGSNDFFAYMILQGLSVSSGTLVQSSGLIAWYVLAPLFDATARSKWSRNTRLHKVQWGTCFPVYTNLACICLVYCVIAPLISIFAVIAFGLLWLAQRYVVLYVAEFGLDTGGILYPRAINQTFTGLYVMELCLAGMFFLIEDQHGKKTCTVHGIVMLLAFGATAVYQLLLNMSFYPLLRHLPISLEDEAVLREEAFDRAQQHRGSGGVSNHQSRNCMSITTPQRDITNALYTNTKIEMMQLSPDECKYPVSQAFMHEALRNRPPTVWIPGDDTGVSDDEVRQTTGFYGRIAISNAGAGLDDKARVVYSQNPPDYLQVDEVNL</sequence>
<dbReference type="EMBL" id="JAGPYM010000022">
    <property type="protein sequence ID" value="KAH6883997.1"/>
    <property type="molecule type" value="Genomic_DNA"/>
</dbReference>
<comment type="similarity">
    <text evidence="2">Belongs to the CSC1 (TC 1.A.17) family.</text>
</comment>
<dbReference type="GO" id="GO:0005227">
    <property type="term" value="F:calcium-activated cation channel activity"/>
    <property type="evidence" value="ECO:0007669"/>
    <property type="project" value="InterPro"/>
</dbReference>
<evidence type="ECO:0000256" key="3">
    <source>
        <dbReference type="ARBA" id="ARBA00022448"/>
    </source>
</evidence>
<evidence type="ECO:0000313" key="12">
    <source>
        <dbReference type="EMBL" id="KAH6883997.1"/>
    </source>
</evidence>
<dbReference type="Pfam" id="PF14703">
    <property type="entry name" value="PHM7_cyt"/>
    <property type="match status" value="2"/>
</dbReference>
<reference evidence="12 13" key="1">
    <citation type="journal article" date="2021" name="Nat. Commun.">
        <title>Genetic determinants of endophytism in the Arabidopsis root mycobiome.</title>
        <authorList>
            <person name="Mesny F."/>
            <person name="Miyauchi S."/>
            <person name="Thiergart T."/>
            <person name="Pickel B."/>
            <person name="Atanasova L."/>
            <person name="Karlsson M."/>
            <person name="Huettel B."/>
            <person name="Barry K.W."/>
            <person name="Haridas S."/>
            <person name="Chen C."/>
            <person name="Bauer D."/>
            <person name="Andreopoulos W."/>
            <person name="Pangilinan J."/>
            <person name="LaButti K."/>
            <person name="Riley R."/>
            <person name="Lipzen A."/>
            <person name="Clum A."/>
            <person name="Drula E."/>
            <person name="Henrissat B."/>
            <person name="Kohler A."/>
            <person name="Grigoriev I.V."/>
            <person name="Martin F.M."/>
            <person name="Hacquard S."/>
        </authorList>
    </citation>
    <scope>NUCLEOTIDE SEQUENCE [LARGE SCALE GENOMIC DNA]</scope>
    <source>
        <strain evidence="12 13">MPI-CAGE-CH-0241</strain>
    </source>
</reference>
<gene>
    <name evidence="12" type="ORF">B0T10DRAFT_410596</name>
</gene>
<feature type="transmembrane region" description="Helical" evidence="7">
    <location>
        <begin position="655"/>
        <end position="676"/>
    </location>
</feature>
<dbReference type="InterPro" id="IPR032880">
    <property type="entry name" value="CSC1/OSCA1-like_N"/>
</dbReference>
<feature type="domain" description="CSC1/OSCA1-like 7TM region" evidence="8">
    <location>
        <begin position="605"/>
        <end position="883"/>
    </location>
</feature>
<evidence type="ECO:0000259" key="10">
    <source>
        <dbReference type="Pfam" id="PF13967"/>
    </source>
</evidence>
<dbReference type="GO" id="GO:0005886">
    <property type="term" value="C:plasma membrane"/>
    <property type="evidence" value="ECO:0007669"/>
    <property type="project" value="TreeGrafter"/>
</dbReference>
<feature type="domain" description="CSC1/OSCA1-like cytosolic" evidence="11">
    <location>
        <begin position="243"/>
        <end position="339"/>
    </location>
</feature>
<feature type="transmembrane region" description="Helical" evidence="7">
    <location>
        <begin position="898"/>
        <end position="916"/>
    </location>
</feature>
<comment type="caution">
    <text evidence="12">The sequence shown here is derived from an EMBL/GenBank/DDBJ whole genome shotgun (WGS) entry which is preliminary data.</text>
</comment>
<dbReference type="InterPro" id="IPR045122">
    <property type="entry name" value="Csc1-like"/>
</dbReference>
<feature type="transmembrane region" description="Helical" evidence="7">
    <location>
        <begin position="198"/>
        <end position="218"/>
    </location>
</feature>
<feature type="transmembrane region" description="Helical" evidence="7">
    <location>
        <begin position="139"/>
        <end position="160"/>
    </location>
</feature>
<evidence type="ECO:0000313" key="13">
    <source>
        <dbReference type="Proteomes" id="UP000777438"/>
    </source>
</evidence>
<keyword evidence="3" id="KW-0813">Transport</keyword>